<dbReference type="SMART" id="SM00774">
    <property type="entry name" value="WRKY"/>
    <property type="match status" value="1"/>
</dbReference>
<dbReference type="GO" id="GO:0009751">
    <property type="term" value="P:response to salicylic acid"/>
    <property type="evidence" value="ECO:0007669"/>
    <property type="project" value="UniProtKB-ARBA"/>
</dbReference>
<feature type="domain" description="WRKY" evidence="8">
    <location>
        <begin position="127"/>
        <end position="195"/>
    </location>
</feature>
<evidence type="ECO:0000313" key="9">
    <source>
        <dbReference type="EMBL" id="KOM41424.1"/>
    </source>
</evidence>
<dbReference type="InterPro" id="IPR003657">
    <property type="entry name" value="WRKY_dom"/>
</dbReference>
<evidence type="ECO:0000256" key="6">
    <source>
        <dbReference type="ARBA" id="ARBA00060850"/>
    </source>
</evidence>
<reference evidence="10" key="1">
    <citation type="journal article" date="2015" name="Proc. Natl. Acad. Sci. U.S.A.">
        <title>Genome sequencing of adzuki bean (Vigna angularis) provides insight into high starch and low fat accumulation and domestication.</title>
        <authorList>
            <person name="Yang K."/>
            <person name="Tian Z."/>
            <person name="Chen C."/>
            <person name="Luo L."/>
            <person name="Zhao B."/>
            <person name="Wang Z."/>
            <person name="Yu L."/>
            <person name="Li Y."/>
            <person name="Sun Y."/>
            <person name="Li W."/>
            <person name="Chen Y."/>
            <person name="Li Y."/>
            <person name="Zhang Y."/>
            <person name="Ai D."/>
            <person name="Zhao J."/>
            <person name="Shang C."/>
            <person name="Ma Y."/>
            <person name="Wu B."/>
            <person name="Wang M."/>
            <person name="Gao L."/>
            <person name="Sun D."/>
            <person name="Zhang P."/>
            <person name="Guo F."/>
            <person name="Wang W."/>
            <person name="Li Y."/>
            <person name="Wang J."/>
            <person name="Varshney R.K."/>
            <person name="Wang J."/>
            <person name="Ling H.Q."/>
            <person name="Wan P."/>
        </authorList>
    </citation>
    <scope>NUCLEOTIDE SEQUENCE</scope>
    <source>
        <strain evidence="10">cv. Jingnong 6</strain>
    </source>
</reference>
<comment type="subcellular location">
    <subcellularLocation>
        <location evidence="1">Nucleus</location>
    </subcellularLocation>
</comment>
<dbReference type="PROSITE" id="PS50811">
    <property type="entry name" value="WRKY"/>
    <property type="match status" value="1"/>
</dbReference>
<gene>
    <name evidence="9" type="ORF">LR48_Vigan04g162200</name>
</gene>
<evidence type="ECO:0000256" key="3">
    <source>
        <dbReference type="ARBA" id="ARBA00023125"/>
    </source>
</evidence>
<dbReference type="FunFam" id="2.20.25.80:FF:000009">
    <property type="entry name" value="WRKY transcription factor 53"/>
    <property type="match status" value="1"/>
</dbReference>
<dbReference type="EMBL" id="CM003374">
    <property type="protein sequence ID" value="KOM41424.1"/>
    <property type="molecule type" value="Genomic_DNA"/>
</dbReference>
<keyword evidence="5" id="KW-0539">Nucleus</keyword>
<dbReference type="AlphaFoldDB" id="A0A0L9UFU7"/>
<evidence type="ECO:0000256" key="1">
    <source>
        <dbReference type="ARBA" id="ARBA00004123"/>
    </source>
</evidence>
<protein>
    <recommendedName>
        <fullName evidence="8">WRKY domain-containing protein</fullName>
    </recommendedName>
</protein>
<proteinExistence type="inferred from homology"/>
<dbReference type="GO" id="GO:0010150">
    <property type="term" value="P:leaf senescence"/>
    <property type="evidence" value="ECO:0007669"/>
    <property type="project" value="UniProtKB-ARBA"/>
</dbReference>
<evidence type="ECO:0000256" key="4">
    <source>
        <dbReference type="ARBA" id="ARBA00023163"/>
    </source>
</evidence>
<comment type="similarity">
    <text evidence="6">Belongs to the WRKY group III family.</text>
</comment>
<keyword evidence="3" id="KW-0238">DNA-binding</keyword>
<keyword evidence="4" id="KW-0804">Transcription</keyword>
<feature type="compositionally biased region" description="Low complexity" evidence="7">
    <location>
        <begin position="82"/>
        <end position="92"/>
    </location>
</feature>
<dbReference type="Gramene" id="KOM41424">
    <property type="protein sequence ID" value="KOM41424"/>
    <property type="gene ID" value="LR48_Vigan04g162200"/>
</dbReference>
<dbReference type="Gene3D" id="2.20.25.80">
    <property type="entry name" value="WRKY domain"/>
    <property type="match status" value="1"/>
</dbReference>
<name>A0A0L9UFU7_PHAAN</name>
<dbReference type="GO" id="GO:0042542">
    <property type="term" value="P:response to hydrogen peroxide"/>
    <property type="evidence" value="ECO:0007669"/>
    <property type="project" value="UniProtKB-ARBA"/>
</dbReference>
<feature type="region of interest" description="Disordered" evidence="7">
    <location>
        <begin position="82"/>
        <end position="111"/>
    </location>
</feature>
<sequence>MDNMDNMGDPKSIIQELLQGLELARQLEVHLHTPSSSRETRDLLIHNIISIFEKALEMVNWKGPVPVGESSQLPLAAAIRMSDSPISSSPQSEDSERDLKDQDNNAFKKRNTLPRWTKRIRVTPGMGVEGPLDDGHSWRKYGQKDILGAMYPRGYYRCTHRTVQGCMATKQVQRSDEDPTIFEINYRGNHTCTVAHSAGTSSIIPLENQEPTLNNTNQQQNILQSLEQQPNDLLLSLREGLRVQTQNLDSTDQSFSPFRFPLSTNMENEGQVFPPHVLENFTSPYMSPATSGISHFSVSPTGVNNFGGNQNLSTFESHINDMIPAVTSAPNSAAVALEFPFDQFGFDGQNLRFGNP</sequence>
<dbReference type="SMR" id="A0A0L9UFU7"/>
<keyword evidence="2" id="KW-0805">Transcription regulation</keyword>
<dbReference type="OMA" id="YYRCTLR"/>
<evidence type="ECO:0000256" key="7">
    <source>
        <dbReference type="SAM" id="MobiDB-lite"/>
    </source>
</evidence>
<dbReference type="PANTHER" id="PTHR32096">
    <property type="entry name" value="WRKY TRANSCRIPTION FACTOR 30-RELATED-RELATED"/>
    <property type="match status" value="1"/>
</dbReference>
<dbReference type="Proteomes" id="UP000053144">
    <property type="component" value="Chromosome 4"/>
</dbReference>
<dbReference type="InterPro" id="IPR044810">
    <property type="entry name" value="WRKY_plant"/>
</dbReference>
<dbReference type="Pfam" id="PF03106">
    <property type="entry name" value="WRKY"/>
    <property type="match status" value="1"/>
</dbReference>
<dbReference type="GO" id="GO:0005634">
    <property type="term" value="C:nucleus"/>
    <property type="evidence" value="ECO:0007669"/>
    <property type="project" value="UniProtKB-SubCell"/>
</dbReference>
<organism evidence="9 10">
    <name type="scientific">Phaseolus angularis</name>
    <name type="common">Azuki bean</name>
    <name type="synonym">Vigna angularis</name>
    <dbReference type="NCBI Taxonomy" id="3914"/>
    <lineage>
        <taxon>Eukaryota</taxon>
        <taxon>Viridiplantae</taxon>
        <taxon>Streptophyta</taxon>
        <taxon>Embryophyta</taxon>
        <taxon>Tracheophyta</taxon>
        <taxon>Spermatophyta</taxon>
        <taxon>Magnoliopsida</taxon>
        <taxon>eudicotyledons</taxon>
        <taxon>Gunneridae</taxon>
        <taxon>Pentapetalae</taxon>
        <taxon>rosids</taxon>
        <taxon>fabids</taxon>
        <taxon>Fabales</taxon>
        <taxon>Fabaceae</taxon>
        <taxon>Papilionoideae</taxon>
        <taxon>50 kb inversion clade</taxon>
        <taxon>NPAAA clade</taxon>
        <taxon>indigoferoid/millettioid clade</taxon>
        <taxon>Phaseoleae</taxon>
        <taxon>Vigna</taxon>
    </lineage>
</organism>
<dbReference type="GO" id="GO:0000976">
    <property type="term" value="F:transcription cis-regulatory region binding"/>
    <property type="evidence" value="ECO:0007669"/>
    <property type="project" value="TreeGrafter"/>
</dbReference>
<evidence type="ECO:0000256" key="5">
    <source>
        <dbReference type="ARBA" id="ARBA00023242"/>
    </source>
</evidence>
<dbReference type="InterPro" id="IPR036576">
    <property type="entry name" value="WRKY_dom_sf"/>
</dbReference>
<dbReference type="GO" id="GO:0010193">
    <property type="term" value="P:response to ozone"/>
    <property type="evidence" value="ECO:0007669"/>
    <property type="project" value="UniProtKB-ARBA"/>
</dbReference>
<dbReference type="GO" id="GO:0003700">
    <property type="term" value="F:DNA-binding transcription factor activity"/>
    <property type="evidence" value="ECO:0007669"/>
    <property type="project" value="InterPro"/>
</dbReference>
<evidence type="ECO:0000256" key="2">
    <source>
        <dbReference type="ARBA" id="ARBA00023015"/>
    </source>
</evidence>
<dbReference type="SUPFAM" id="SSF118290">
    <property type="entry name" value="WRKY DNA-binding domain"/>
    <property type="match status" value="1"/>
</dbReference>
<dbReference type="PANTHER" id="PTHR32096:SF115">
    <property type="entry name" value="WRKY TRANSCRIPTION FACTOR 30-RELATED"/>
    <property type="match status" value="1"/>
</dbReference>
<evidence type="ECO:0000259" key="8">
    <source>
        <dbReference type="PROSITE" id="PS50811"/>
    </source>
</evidence>
<evidence type="ECO:0000313" key="10">
    <source>
        <dbReference type="Proteomes" id="UP000053144"/>
    </source>
</evidence>
<accession>A0A0L9UFU7</accession>
<dbReference type="OrthoDB" id="1888929at2759"/>